<feature type="transmembrane region" description="Helical" evidence="1">
    <location>
        <begin position="83"/>
        <end position="101"/>
    </location>
</feature>
<keyword evidence="1" id="KW-0472">Membrane</keyword>
<evidence type="ECO:0000313" key="3">
    <source>
        <dbReference type="Proteomes" id="UP001208689"/>
    </source>
</evidence>
<feature type="transmembrane region" description="Helical" evidence="1">
    <location>
        <begin position="107"/>
        <end position="124"/>
    </location>
</feature>
<dbReference type="EMBL" id="CP104013">
    <property type="protein sequence ID" value="UYP45791.1"/>
    <property type="molecule type" value="Genomic_DNA"/>
</dbReference>
<evidence type="ECO:0000313" key="2">
    <source>
        <dbReference type="EMBL" id="UYP45791.1"/>
    </source>
</evidence>
<feature type="transmembrane region" description="Helical" evidence="1">
    <location>
        <begin position="57"/>
        <end position="76"/>
    </location>
</feature>
<accession>A0ABY6HQL1</accession>
<keyword evidence="1" id="KW-0812">Transmembrane</keyword>
<evidence type="ECO:0000256" key="1">
    <source>
        <dbReference type="SAM" id="Phobius"/>
    </source>
</evidence>
<sequence length="135" mass="15592">MMAPCPQCEKNINKKLNICPFCEFVIRKEKNALLPLIFSIFGASIATIAFFGEMLSLNNYVAITLVILGNVMTFSFYRPKFKIPHLACIICSGICMIYMIINMEMYFFLTLFLFYAFIGVWSNLKRKNLAKYAKH</sequence>
<dbReference type="Proteomes" id="UP001208689">
    <property type="component" value="Chromosome"/>
</dbReference>
<organism evidence="2 3">
    <name type="scientific">Candidatus Lokiarchaeum ossiferum</name>
    <dbReference type="NCBI Taxonomy" id="2951803"/>
    <lineage>
        <taxon>Archaea</taxon>
        <taxon>Promethearchaeati</taxon>
        <taxon>Promethearchaeota</taxon>
        <taxon>Promethearchaeia</taxon>
        <taxon>Promethearchaeales</taxon>
        <taxon>Promethearchaeaceae</taxon>
        <taxon>Candidatus Lokiarchaeum</taxon>
    </lineage>
</organism>
<proteinExistence type="predicted"/>
<name>A0ABY6HQL1_9ARCH</name>
<gene>
    <name evidence="2" type="ORF">NEF87_002076</name>
</gene>
<keyword evidence="1" id="KW-1133">Transmembrane helix</keyword>
<feature type="transmembrane region" description="Helical" evidence="1">
    <location>
        <begin position="32"/>
        <end position="51"/>
    </location>
</feature>
<reference evidence="2" key="1">
    <citation type="submission" date="2022-09" db="EMBL/GenBank/DDBJ databases">
        <title>Actin cytoskeleton and complex cell architecture in an #Asgard archaeon.</title>
        <authorList>
            <person name="Ponce Toledo R.I."/>
            <person name="Schleper C."/>
            <person name="Rodrigues Oliveira T."/>
            <person name="Wollweber F."/>
            <person name="Xu J."/>
            <person name="Rittmann S."/>
            <person name="Klingl A."/>
            <person name="Pilhofer M."/>
        </authorList>
    </citation>
    <scope>NUCLEOTIDE SEQUENCE</scope>
    <source>
        <strain evidence="2">B-35</strain>
    </source>
</reference>
<protein>
    <recommendedName>
        <fullName evidence="4">Zinc ribbon domain-containing protein</fullName>
    </recommendedName>
</protein>
<keyword evidence="3" id="KW-1185">Reference proteome</keyword>
<evidence type="ECO:0008006" key="4">
    <source>
        <dbReference type="Google" id="ProtNLM"/>
    </source>
</evidence>